<dbReference type="Pfam" id="PF02591">
    <property type="entry name" value="Zn_ribbon_9"/>
    <property type="match status" value="1"/>
</dbReference>
<dbReference type="eggNOG" id="COG1579">
    <property type="taxonomic scope" value="Bacteria"/>
</dbReference>
<protein>
    <submittedName>
        <fullName evidence="4">Zn-ribbon protein, possibly nucleic acid-binding</fullName>
    </submittedName>
</protein>
<accession>A9WV12</accession>
<dbReference type="AlphaFoldDB" id="A9WV12"/>
<dbReference type="PANTHER" id="PTHR39082">
    <property type="entry name" value="PHOSPHOLIPASE C-BETA-2-RELATED"/>
    <property type="match status" value="1"/>
</dbReference>
<feature type="coiled-coil region" evidence="1">
    <location>
        <begin position="15"/>
        <end position="116"/>
    </location>
</feature>
<feature type="domain" description="CT398-like coiled coil hairpin" evidence="3">
    <location>
        <begin position="15"/>
        <end position="193"/>
    </location>
</feature>
<dbReference type="Pfam" id="PF24481">
    <property type="entry name" value="CT398_CC"/>
    <property type="match status" value="1"/>
</dbReference>
<sequence length="244" mass="26301">MAKAAPAEQLRLLELQALDGRAKNLDVQAKTLRADPRLTALQTELDGVQSELSHFNVELADAQSELKRAEADVEQVVSRIDRDEARLKAGGLSKDLMALQADLVSLAKRRSDLEDTELEVMERVEEISARQQGQLAIAEKAQSALAAVQAEIDAQLAVIAADHATVLDQRLNLASTFDAGLLAIYDRTLERRGIGAARLFHGTSEGSGMQLSPGDLADLAKTAADEIVFCPDSGCILVRSSDWS</sequence>
<evidence type="ECO:0000256" key="1">
    <source>
        <dbReference type="SAM" id="Coils"/>
    </source>
</evidence>
<dbReference type="HOGENOM" id="CLU_073076_0_0_11"/>
<name>A9WV12_RENSM</name>
<feature type="domain" description="C4-type zinc ribbon" evidence="2">
    <location>
        <begin position="204"/>
        <end position="237"/>
    </location>
</feature>
<dbReference type="STRING" id="288705.RSal33209_3321"/>
<dbReference type="RefSeq" id="WP_012246673.1">
    <property type="nucleotide sequence ID" value="NC_010168.1"/>
</dbReference>
<dbReference type="EMBL" id="CP000910">
    <property type="protein sequence ID" value="ABY25033.1"/>
    <property type="molecule type" value="Genomic_DNA"/>
</dbReference>
<dbReference type="PANTHER" id="PTHR39082:SF1">
    <property type="entry name" value="SCAVENGER RECEPTOR CLASS A MEMBER 3"/>
    <property type="match status" value="1"/>
</dbReference>
<keyword evidence="1" id="KW-0175">Coiled coil</keyword>
<evidence type="ECO:0000313" key="5">
    <source>
        <dbReference type="Proteomes" id="UP000002007"/>
    </source>
</evidence>
<organism evidence="4 5">
    <name type="scientific">Renibacterium salmoninarum (strain ATCC 33209 / DSM 20767 / JCM 11484 / NBRC 15589 / NCIMB 2235)</name>
    <dbReference type="NCBI Taxonomy" id="288705"/>
    <lineage>
        <taxon>Bacteria</taxon>
        <taxon>Bacillati</taxon>
        <taxon>Actinomycetota</taxon>
        <taxon>Actinomycetes</taxon>
        <taxon>Micrococcales</taxon>
        <taxon>Micrococcaceae</taxon>
        <taxon>Renibacterium</taxon>
    </lineage>
</organism>
<evidence type="ECO:0000259" key="2">
    <source>
        <dbReference type="Pfam" id="PF02591"/>
    </source>
</evidence>
<gene>
    <name evidence="4" type="ordered locus">RSal33209_3321</name>
</gene>
<evidence type="ECO:0000259" key="3">
    <source>
        <dbReference type="Pfam" id="PF24481"/>
    </source>
</evidence>
<dbReference type="InterPro" id="IPR052376">
    <property type="entry name" value="Oxidative_Scav/Glycosyltrans"/>
</dbReference>
<dbReference type="Gene3D" id="1.10.287.1490">
    <property type="match status" value="1"/>
</dbReference>
<evidence type="ECO:0000313" key="4">
    <source>
        <dbReference type="EMBL" id="ABY25033.1"/>
    </source>
</evidence>
<dbReference type="InterPro" id="IPR003743">
    <property type="entry name" value="Zf-RING_7"/>
</dbReference>
<dbReference type="InterPro" id="IPR056003">
    <property type="entry name" value="CT398_CC_hairpin"/>
</dbReference>
<dbReference type="Proteomes" id="UP000002007">
    <property type="component" value="Chromosome"/>
</dbReference>
<proteinExistence type="predicted"/>
<dbReference type="KEGG" id="rsa:RSal33209_3321"/>
<reference evidence="5" key="1">
    <citation type="journal article" date="2008" name="J. Bacteriol.">
        <title>Genome sequence of the fish pathogen Renibacterium salmoninarum suggests reductive evolution away from an environmental Arthrobacter ancestor.</title>
        <authorList>
            <person name="Wiens G.D."/>
            <person name="Rockey D.D."/>
            <person name="Wu Z."/>
            <person name="Chang J."/>
            <person name="Levy R."/>
            <person name="Crane S."/>
            <person name="Chen D.S."/>
            <person name="Capri G.R."/>
            <person name="Burnett J.R."/>
            <person name="Sudheesh P.S."/>
            <person name="Schipma M.J."/>
            <person name="Burd H."/>
            <person name="Bhattacharyya A."/>
            <person name="Rhodes L.D."/>
            <person name="Kaul R."/>
            <person name="Strom M.S."/>
        </authorList>
    </citation>
    <scope>NUCLEOTIDE SEQUENCE [LARGE SCALE GENOMIC DNA]</scope>
    <source>
        <strain evidence="5">ATCC 33209 / DSM 20767 / JCM 11484 / NBRC 15589 / NCIMB 2235</strain>
    </source>
</reference>
<keyword evidence="5" id="KW-1185">Reference proteome</keyword>